<protein>
    <submittedName>
        <fullName evidence="1">Uncharacterized protein</fullName>
    </submittedName>
</protein>
<evidence type="ECO:0000313" key="1">
    <source>
        <dbReference type="EMBL" id="KAF8793829.1"/>
    </source>
</evidence>
<dbReference type="EMBL" id="JABXBU010000002">
    <property type="protein sequence ID" value="KAF8793829.1"/>
    <property type="molecule type" value="Genomic_DNA"/>
</dbReference>
<evidence type="ECO:0000313" key="2">
    <source>
        <dbReference type="Proteomes" id="UP000807504"/>
    </source>
</evidence>
<reference evidence="1" key="2">
    <citation type="submission" date="2020-06" db="EMBL/GenBank/DDBJ databases">
        <authorList>
            <person name="Sheffer M."/>
        </authorList>
    </citation>
    <scope>NUCLEOTIDE SEQUENCE</scope>
</reference>
<gene>
    <name evidence="1" type="ORF">HNY73_001867</name>
</gene>
<keyword evidence="2" id="KW-1185">Reference proteome</keyword>
<organism evidence="1 2">
    <name type="scientific">Argiope bruennichi</name>
    <name type="common">Wasp spider</name>
    <name type="synonym">Aranea bruennichi</name>
    <dbReference type="NCBI Taxonomy" id="94029"/>
    <lineage>
        <taxon>Eukaryota</taxon>
        <taxon>Metazoa</taxon>
        <taxon>Ecdysozoa</taxon>
        <taxon>Arthropoda</taxon>
        <taxon>Chelicerata</taxon>
        <taxon>Arachnida</taxon>
        <taxon>Araneae</taxon>
        <taxon>Araneomorphae</taxon>
        <taxon>Entelegynae</taxon>
        <taxon>Araneoidea</taxon>
        <taxon>Araneidae</taxon>
        <taxon>Argiope</taxon>
    </lineage>
</organism>
<dbReference type="AlphaFoldDB" id="A0A8T0FW12"/>
<name>A0A8T0FW12_ARGBR</name>
<proteinExistence type="predicted"/>
<dbReference type="Proteomes" id="UP000807504">
    <property type="component" value="Unassembled WGS sequence"/>
</dbReference>
<comment type="caution">
    <text evidence="1">The sequence shown here is derived from an EMBL/GenBank/DDBJ whole genome shotgun (WGS) entry which is preliminary data.</text>
</comment>
<accession>A0A8T0FW12</accession>
<sequence>MRRGERKGREEERWLQPGLGRLRSRTRSGGEDGCVESSVGWEEGEVRVRYVEECEGVPGEREREIEEKSMIGSEERGG</sequence>
<reference evidence="1" key="1">
    <citation type="journal article" date="2020" name="bioRxiv">
        <title>Chromosome-level reference genome of the European wasp spider Argiope bruennichi: a resource for studies on range expansion and evolutionary adaptation.</title>
        <authorList>
            <person name="Sheffer M.M."/>
            <person name="Hoppe A."/>
            <person name="Krehenwinkel H."/>
            <person name="Uhl G."/>
            <person name="Kuss A.W."/>
            <person name="Jensen L."/>
            <person name="Jensen C."/>
            <person name="Gillespie R.G."/>
            <person name="Hoff K.J."/>
            <person name="Prost S."/>
        </authorList>
    </citation>
    <scope>NUCLEOTIDE SEQUENCE</scope>
</reference>